<evidence type="ECO:0000256" key="13">
    <source>
        <dbReference type="SAM" id="Phobius"/>
    </source>
</evidence>
<dbReference type="Gene3D" id="3.40.50.2300">
    <property type="match status" value="1"/>
</dbReference>
<evidence type="ECO:0008006" key="19">
    <source>
        <dbReference type="Google" id="ProtNLM"/>
    </source>
</evidence>
<keyword evidence="11 13" id="KW-0472">Membrane</keyword>
<feature type="domain" description="PTS EIIA type-2" evidence="14">
    <location>
        <begin position="2"/>
        <end position="145"/>
    </location>
</feature>
<comment type="subcellular location">
    <subcellularLocation>
        <location evidence="1">Cell inner membrane</location>
        <topology evidence="1">Multi-pass membrane protein</topology>
    </subcellularLocation>
</comment>
<feature type="compositionally biased region" description="Low complexity" evidence="12">
    <location>
        <begin position="153"/>
        <end position="215"/>
    </location>
</feature>
<feature type="transmembrane region" description="Helical" evidence="13">
    <location>
        <begin position="537"/>
        <end position="557"/>
    </location>
</feature>
<dbReference type="GO" id="GO:0005886">
    <property type="term" value="C:plasma membrane"/>
    <property type="evidence" value="ECO:0007669"/>
    <property type="project" value="UniProtKB-SubCell"/>
</dbReference>
<feature type="transmembrane region" description="Helical" evidence="13">
    <location>
        <begin position="592"/>
        <end position="615"/>
    </location>
</feature>
<dbReference type="GeneID" id="99774081"/>
<evidence type="ECO:0000256" key="6">
    <source>
        <dbReference type="ARBA" id="ARBA00022679"/>
    </source>
</evidence>
<dbReference type="InterPro" id="IPR003352">
    <property type="entry name" value="PTS_EIIC"/>
</dbReference>
<evidence type="ECO:0000256" key="12">
    <source>
        <dbReference type="SAM" id="MobiDB-lite"/>
    </source>
</evidence>
<evidence type="ECO:0000256" key="2">
    <source>
        <dbReference type="ARBA" id="ARBA00022448"/>
    </source>
</evidence>
<dbReference type="InterPro" id="IPR002178">
    <property type="entry name" value="PTS_EIIA_type-2_dom"/>
</dbReference>
<dbReference type="Pfam" id="PF00359">
    <property type="entry name" value="PTS_EIIA_2"/>
    <property type="match status" value="1"/>
</dbReference>
<dbReference type="InterPro" id="IPR013011">
    <property type="entry name" value="PTS_EIIB_2"/>
</dbReference>
<dbReference type="NCBIfam" id="TIGR00829">
    <property type="entry name" value="FRU"/>
    <property type="match status" value="1"/>
</dbReference>
<dbReference type="SUPFAM" id="SSF52794">
    <property type="entry name" value="PTS system IIB component-like"/>
    <property type="match status" value="1"/>
</dbReference>
<dbReference type="InterPro" id="IPR036095">
    <property type="entry name" value="PTS_EIIB-like_sf"/>
</dbReference>
<evidence type="ECO:0000313" key="18">
    <source>
        <dbReference type="Proteomes" id="UP000234333"/>
    </source>
</evidence>
<feature type="transmembrane region" description="Helical" evidence="13">
    <location>
        <begin position="691"/>
        <end position="711"/>
    </location>
</feature>
<dbReference type="GO" id="GO:0016301">
    <property type="term" value="F:kinase activity"/>
    <property type="evidence" value="ECO:0007669"/>
    <property type="project" value="UniProtKB-KW"/>
</dbReference>
<dbReference type="EMBL" id="FXZC01000001">
    <property type="protein sequence ID" value="SMX65910.1"/>
    <property type="molecule type" value="Genomic_DNA"/>
</dbReference>
<dbReference type="Pfam" id="PF02302">
    <property type="entry name" value="PTS_IIB"/>
    <property type="match status" value="1"/>
</dbReference>
<keyword evidence="2" id="KW-0813">Transport</keyword>
<feature type="domain" description="PTS EIIB type-2" evidence="15">
    <location>
        <begin position="227"/>
        <end position="322"/>
    </location>
</feature>
<dbReference type="CDD" id="cd00211">
    <property type="entry name" value="PTS_IIA_fru"/>
    <property type="match status" value="1"/>
</dbReference>
<dbReference type="InterPro" id="IPR003501">
    <property type="entry name" value="PTS_EIIB_2/3"/>
</dbReference>
<gene>
    <name evidence="17" type="ORF">BC102111_00506</name>
</gene>
<dbReference type="Proteomes" id="UP000234333">
    <property type="component" value="Unassembled WGS sequence"/>
</dbReference>
<evidence type="ECO:0000256" key="11">
    <source>
        <dbReference type="ARBA" id="ARBA00023136"/>
    </source>
</evidence>
<dbReference type="PANTHER" id="PTHR30505:SF0">
    <property type="entry name" value="FRUCTOSE-LIKE PTS SYSTEM EIIBC COMPONENT-RELATED"/>
    <property type="match status" value="1"/>
</dbReference>
<accession>A0A2H1HSS2</accession>
<dbReference type="InterPro" id="IPR013014">
    <property type="entry name" value="PTS_EIIC_2"/>
</dbReference>
<dbReference type="PROSITE" id="PS51099">
    <property type="entry name" value="PTS_EIIB_TYPE_2"/>
    <property type="match status" value="1"/>
</dbReference>
<dbReference type="RefSeq" id="WP_101623498.1">
    <property type="nucleotide sequence ID" value="NZ_FXZC01000001.1"/>
</dbReference>
<evidence type="ECO:0000259" key="14">
    <source>
        <dbReference type="PROSITE" id="PS51094"/>
    </source>
</evidence>
<dbReference type="SUPFAM" id="SSF55804">
    <property type="entry name" value="Phoshotransferase/anion transport protein"/>
    <property type="match status" value="1"/>
</dbReference>
<dbReference type="PROSITE" id="PS51104">
    <property type="entry name" value="PTS_EIIC_TYPE_2"/>
    <property type="match status" value="1"/>
</dbReference>
<dbReference type="GO" id="GO:0009401">
    <property type="term" value="P:phosphoenolpyruvate-dependent sugar phosphotransferase system"/>
    <property type="evidence" value="ECO:0007669"/>
    <property type="project" value="UniProtKB-KW"/>
</dbReference>
<dbReference type="Gene3D" id="3.40.930.10">
    <property type="entry name" value="Mannitol-specific EII, Chain A"/>
    <property type="match status" value="1"/>
</dbReference>
<reference evidence="17 18" key="1">
    <citation type="submission" date="2017-03" db="EMBL/GenBank/DDBJ databases">
        <authorList>
            <person name="Afonso C.L."/>
            <person name="Miller P.J."/>
            <person name="Scott M.A."/>
            <person name="Spackman E."/>
            <person name="Goraichik I."/>
            <person name="Dimitrov K.M."/>
            <person name="Suarez D.L."/>
            <person name="Swayne D.E."/>
        </authorList>
    </citation>
    <scope>NUCLEOTIDE SEQUENCE [LARGE SCALE GENOMIC DNA]</scope>
    <source>
        <strain evidence="17 18">CIP 102111</strain>
    </source>
</reference>
<dbReference type="InterPro" id="IPR006327">
    <property type="entry name" value="PTS_IIC_fruc"/>
</dbReference>
<evidence type="ECO:0000256" key="5">
    <source>
        <dbReference type="ARBA" id="ARBA00022597"/>
    </source>
</evidence>
<sequence>MPLINDEQVLLDLGDADRPAATRRLAECLVATGRCTDLDLFVADVEEREAKTATGLPGGIAIPHARSAAITEPSLVFGRTTDGIPWGAKDGPARLVFLIAAPADGGDAHMKVLPQLARALMKEDFRQALLNAATPAEVVAIVEEQVHLDDDASATAATSPTAPASAAPTTAAGPATAAGPPTTDGADTPAEATAPVPTSSPSTEPSPTDPPSAEARSAESADRAFRFVGVTSCPTGIAHTYMAAESLENAARAAGHEIIVETQGSAGSTPLTAAQIAAADAVIFAHDVEVKERARFAGKPTVDVGVKKAISEAPQLIERARELAVAGPQESDRTAAAAAETHAEDESAQNLGFGTRLRQWLMTGVSYMIPFVAAGGILIAVSFMLAQIALGESGAIEIVKYGLVGDDQYNIAQNFDLTSLTSWAALAYVIGAASFGFLVPILSGYIAFAIADRPGLVPGIVAGSVAVTMNAGFLGGIVTGLLAGFVAKWISSWKVHKGVRGVMPVVVIPLLSTLVTAGLFITVLGRPIVALMDSLNAGLGSLTGGGVLILGLILGAMMGFDLGGPVNKVAYGFATAGLSAAGTAMDAPQLKIMAAVMAAGMVAPLALALATTVAPKLFSVPERENGKAAWLLGASFISEGAIPFAAADPIRIIIASTIGSSVTGGLVMLFGSTLLAPHGGIWVLPLIGQPLLFVLALAVGVAITAALVVLLKGLAVRRRTAKTEDTTPAPAPVAA</sequence>
<proteinExistence type="predicted"/>
<feature type="transmembrane region" description="Helical" evidence="13">
    <location>
        <begin position="425"/>
        <end position="448"/>
    </location>
</feature>
<dbReference type="Pfam" id="PF02378">
    <property type="entry name" value="PTS_EIIC"/>
    <property type="match status" value="1"/>
</dbReference>
<keyword evidence="3" id="KW-1003">Cell membrane</keyword>
<feature type="transmembrane region" description="Helical" evidence="13">
    <location>
        <begin position="460"/>
        <end position="490"/>
    </location>
</feature>
<feature type="domain" description="PTS EIIC type-2" evidence="16">
    <location>
        <begin position="357"/>
        <end position="721"/>
    </location>
</feature>
<evidence type="ECO:0000256" key="3">
    <source>
        <dbReference type="ARBA" id="ARBA00022475"/>
    </source>
</evidence>
<dbReference type="AlphaFoldDB" id="A0A2H1HSS2"/>
<keyword evidence="6" id="KW-0808">Transferase</keyword>
<evidence type="ECO:0000259" key="16">
    <source>
        <dbReference type="PROSITE" id="PS51104"/>
    </source>
</evidence>
<keyword evidence="5" id="KW-0762">Sugar transport</keyword>
<keyword evidence="8 13" id="KW-0812">Transmembrane</keyword>
<evidence type="ECO:0000256" key="1">
    <source>
        <dbReference type="ARBA" id="ARBA00004429"/>
    </source>
</evidence>
<keyword evidence="4" id="KW-0597">Phosphoprotein</keyword>
<keyword evidence="10 13" id="KW-1133">Transmembrane helix</keyword>
<evidence type="ECO:0000313" key="17">
    <source>
        <dbReference type="EMBL" id="SMX65910.1"/>
    </source>
</evidence>
<feature type="transmembrane region" description="Helical" evidence="13">
    <location>
        <begin position="652"/>
        <end position="671"/>
    </location>
</feature>
<name>A0A2H1HSS2_9MICO</name>
<keyword evidence="7" id="KW-0598">Phosphotransferase system</keyword>
<organism evidence="17 18">
    <name type="scientific">Brevibacterium casei CIP 102111</name>
    <dbReference type="NCBI Taxonomy" id="1255625"/>
    <lineage>
        <taxon>Bacteria</taxon>
        <taxon>Bacillati</taxon>
        <taxon>Actinomycetota</taxon>
        <taxon>Actinomycetes</taxon>
        <taxon>Micrococcales</taxon>
        <taxon>Brevibacteriaceae</taxon>
        <taxon>Brevibacterium</taxon>
    </lineage>
</organism>
<dbReference type="PROSITE" id="PS51094">
    <property type="entry name" value="PTS_EIIA_TYPE_2"/>
    <property type="match status" value="1"/>
</dbReference>
<feature type="transmembrane region" description="Helical" evidence="13">
    <location>
        <begin position="365"/>
        <end position="390"/>
    </location>
</feature>
<evidence type="ECO:0000256" key="9">
    <source>
        <dbReference type="ARBA" id="ARBA00022777"/>
    </source>
</evidence>
<evidence type="ECO:0000256" key="7">
    <source>
        <dbReference type="ARBA" id="ARBA00022683"/>
    </source>
</evidence>
<keyword evidence="9" id="KW-0418">Kinase</keyword>
<evidence type="ECO:0000256" key="10">
    <source>
        <dbReference type="ARBA" id="ARBA00022989"/>
    </source>
</evidence>
<dbReference type="InterPro" id="IPR003353">
    <property type="entry name" value="PTS_IIB_fruc"/>
</dbReference>
<feature type="region of interest" description="Disordered" evidence="12">
    <location>
        <begin position="151"/>
        <end position="220"/>
    </location>
</feature>
<dbReference type="GO" id="GO:0005351">
    <property type="term" value="F:carbohydrate:proton symporter activity"/>
    <property type="evidence" value="ECO:0007669"/>
    <property type="project" value="InterPro"/>
</dbReference>
<dbReference type="PANTHER" id="PTHR30505">
    <property type="entry name" value="FRUCTOSE-LIKE PERMEASE"/>
    <property type="match status" value="1"/>
</dbReference>
<protein>
    <recommendedName>
        <fullName evidence="19">PTS system, fructose-specific IIC component</fullName>
    </recommendedName>
</protein>
<dbReference type="GO" id="GO:0022877">
    <property type="term" value="F:protein-N(PI)-phosphohistidine-fructose phosphotransferase system transporter activity"/>
    <property type="evidence" value="ECO:0007669"/>
    <property type="project" value="InterPro"/>
</dbReference>
<evidence type="ECO:0000259" key="15">
    <source>
        <dbReference type="PROSITE" id="PS51099"/>
    </source>
</evidence>
<dbReference type="InterPro" id="IPR016152">
    <property type="entry name" value="PTrfase/Anion_transptr"/>
</dbReference>
<feature type="transmembrane region" description="Helical" evidence="13">
    <location>
        <begin position="502"/>
        <end position="525"/>
    </location>
</feature>
<dbReference type="InterPro" id="IPR050864">
    <property type="entry name" value="Bacterial_PTS_Sugar_Transport"/>
</dbReference>
<dbReference type="GO" id="GO:0090563">
    <property type="term" value="F:protein-phosphocysteine-sugar phosphotransferase activity"/>
    <property type="evidence" value="ECO:0007669"/>
    <property type="project" value="TreeGrafter"/>
</dbReference>
<evidence type="ECO:0000256" key="4">
    <source>
        <dbReference type="ARBA" id="ARBA00022553"/>
    </source>
</evidence>
<dbReference type="NCBIfam" id="TIGR01427">
    <property type="entry name" value="PTS_IIC_fructo"/>
    <property type="match status" value="1"/>
</dbReference>
<evidence type="ECO:0000256" key="8">
    <source>
        <dbReference type="ARBA" id="ARBA00022692"/>
    </source>
</evidence>
<dbReference type="CDD" id="cd05569">
    <property type="entry name" value="PTS_IIB_fructose"/>
    <property type="match status" value="1"/>
</dbReference>